<feature type="compositionally biased region" description="Pro residues" evidence="1">
    <location>
        <begin position="128"/>
        <end position="140"/>
    </location>
</feature>
<organism evidence="2 3">
    <name type="scientific">Cylindrobasidium torrendii FP15055 ss-10</name>
    <dbReference type="NCBI Taxonomy" id="1314674"/>
    <lineage>
        <taxon>Eukaryota</taxon>
        <taxon>Fungi</taxon>
        <taxon>Dikarya</taxon>
        <taxon>Basidiomycota</taxon>
        <taxon>Agaricomycotina</taxon>
        <taxon>Agaricomycetes</taxon>
        <taxon>Agaricomycetidae</taxon>
        <taxon>Agaricales</taxon>
        <taxon>Marasmiineae</taxon>
        <taxon>Physalacriaceae</taxon>
        <taxon>Cylindrobasidium</taxon>
    </lineage>
</organism>
<feature type="region of interest" description="Disordered" evidence="1">
    <location>
        <begin position="460"/>
        <end position="639"/>
    </location>
</feature>
<feature type="compositionally biased region" description="Low complexity" evidence="1">
    <location>
        <begin position="23"/>
        <end position="42"/>
    </location>
</feature>
<accession>A0A0D7BUC1</accession>
<feature type="compositionally biased region" description="Polar residues" evidence="1">
    <location>
        <begin position="368"/>
        <end position="394"/>
    </location>
</feature>
<feature type="compositionally biased region" description="Polar residues" evidence="1">
    <location>
        <begin position="107"/>
        <end position="120"/>
    </location>
</feature>
<sequence length="829" mass="90298">MRRIASVFSHKGRSEKKSGKDGAPSAAATTTTSKTSIRRATTGQAPPAIVTMPWTAERDMAQCSSASSSGSASLQTPEDVLPIYPEPVGPTPAKHRSWINTWLPKKPSTTLKGRPSQQAIVSRDWQPSSPPVLRAPPPGNKPSRPSDTDSDESESEEDDDDDDGRSPPRLSDRSIPHSASAMREARQYLSARLQNSIDAAFQPQDSPFLIRRAKRSPVYPRSSNPGPLPANDSLRALTLRRRLLHRLTDPAARLSTAEQTSILPFSTLAPPPRVTQLPSVDVEVWPHKLSSVSPHPPGLRRWVDRPCFEQQHSVWLLDANSNLTRQIVAGTRFAVPDLEFSLALEAMVDFNVPIPVISPPKPAMPSTRAASETSGKDTSASRVSITTAKTSLTAPSPLRMQTAPPSINVSQSGSPPRSPTHGVKRGVRFAEGDEKEDHLPVGYVARVKQQREAKARFLAEEKGRRQVSEEQLKLARERQKMEDERKKFEQERRAWEAEKKAMEDDRKKRNYADELAASRSRQELMRNGANRTAMVASGSASSLRETVAAHSADRTSSSSKNSRANYDRLSVPDASHPTPRRGVSETNTQASSQRRYSGGGSPLPSPQLADSSRPSSVYSSSSEDVKARRQSSTGYSNTPYGYGYWGGSNSSLTPPMPTVPTLPAFPFLPQQPGYFMPAPGFMPSPGYIPPPSAFDMPLLPPSAPFMTGQRSRSRNSSNASGSSSPNRSTDRIPRVPSQDGHLSSSGQRSVSSSPHRAKPQHYRTSSNEGLNGASRNSVSQSQRGRPQEPASMLSPNSAHTPSSRSQTNGHPSYATYTRTMPSRRSTALS</sequence>
<reference evidence="2 3" key="1">
    <citation type="journal article" date="2015" name="Fungal Genet. Biol.">
        <title>Evolution of novel wood decay mechanisms in Agaricales revealed by the genome sequences of Fistulina hepatica and Cylindrobasidium torrendii.</title>
        <authorList>
            <person name="Floudas D."/>
            <person name="Held B.W."/>
            <person name="Riley R."/>
            <person name="Nagy L.G."/>
            <person name="Koehler G."/>
            <person name="Ransdell A.S."/>
            <person name="Younus H."/>
            <person name="Chow J."/>
            <person name="Chiniquy J."/>
            <person name="Lipzen A."/>
            <person name="Tritt A."/>
            <person name="Sun H."/>
            <person name="Haridas S."/>
            <person name="LaButti K."/>
            <person name="Ohm R.A."/>
            <person name="Kues U."/>
            <person name="Blanchette R.A."/>
            <person name="Grigoriev I.V."/>
            <person name="Minto R.E."/>
            <person name="Hibbett D.S."/>
        </authorList>
    </citation>
    <scope>NUCLEOTIDE SEQUENCE [LARGE SCALE GENOMIC DNA]</scope>
    <source>
        <strain evidence="2 3">FP15055 ss-10</strain>
    </source>
</reference>
<keyword evidence="3" id="KW-1185">Reference proteome</keyword>
<evidence type="ECO:0000256" key="1">
    <source>
        <dbReference type="SAM" id="MobiDB-lite"/>
    </source>
</evidence>
<evidence type="ECO:0000313" key="3">
    <source>
        <dbReference type="Proteomes" id="UP000054007"/>
    </source>
</evidence>
<dbReference type="OrthoDB" id="3268641at2759"/>
<feature type="compositionally biased region" description="Polar residues" evidence="1">
    <location>
        <begin position="554"/>
        <end position="564"/>
    </location>
</feature>
<feature type="compositionally biased region" description="Basic and acidic residues" evidence="1">
    <location>
        <begin position="460"/>
        <end position="512"/>
    </location>
</feature>
<feature type="compositionally biased region" description="Polar residues" evidence="1">
    <location>
        <begin position="630"/>
        <end position="639"/>
    </location>
</feature>
<dbReference type="Proteomes" id="UP000054007">
    <property type="component" value="Unassembled WGS sequence"/>
</dbReference>
<feature type="compositionally biased region" description="Pro residues" evidence="1">
    <location>
        <begin position="693"/>
        <end position="703"/>
    </location>
</feature>
<name>A0A0D7BUC1_9AGAR</name>
<protein>
    <submittedName>
        <fullName evidence="2">Uncharacterized protein</fullName>
    </submittedName>
</protein>
<feature type="compositionally biased region" description="Low complexity" evidence="1">
    <location>
        <begin position="64"/>
        <end position="73"/>
    </location>
</feature>
<feature type="compositionally biased region" description="Low complexity" evidence="1">
    <location>
        <begin position="611"/>
        <end position="622"/>
    </location>
</feature>
<feature type="compositionally biased region" description="Low complexity" evidence="1">
    <location>
        <begin position="743"/>
        <end position="753"/>
    </location>
</feature>
<dbReference type="EMBL" id="KN880432">
    <property type="protein sequence ID" value="KIY74022.1"/>
    <property type="molecule type" value="Genomic_DNA"/>
</dbReference>
<gene>
    <name evidence="2" type="ORF">CYLTODRAFT_364275</name>
</gene>
<feature type="compositionally biased region" description="Polar residues" evidence="1">
    <location>
        <begin position="584"/>
        <end position="595"/>
    </location>
</feature>
<feature type="compositionally biased region" description="Low complexity" evidence="1">
    <location>
        <begin position="714"/>
        <end position="727"/>
    </location>
</feature>
<feature type="region of interest" description="Disordered" evidence="1">
    <location>
        <begin position="1"/>
        <end position="183"/>
    </location>
</feature>
<feature type="region of interest" description="Disordered" evidence="1">
    <location>
        <begin position="693"/>
        <end position="829"/>
    </location>
</feature>
<dbReference type="AlphaFoldDB" id="A0A0D7BUC1"/>
<feature type="compositionally biased region" description="Polar residues" evidence="1">
    <location>
        <begin position="793"/>
        <end position="829"/>
    </location>
</feature>
<feature type="compositionally biased region" description="Acidic residues" evidence="1">
    <location>
        <begin position="148"/>
        <end position="163"/>
    </location>
</feature>
<feature type="compositionally biased region" description="Polar residues" evidence="1">
    <location>
        <begin position="762"/>
        <end position="784"/>
    </location>
</feature>
<feature type="compositionally biased region" description="Basic and acidic residues" evidence="1">
    <location>
        <begin position="164"/>
        <end position="175"/>
    </location>
</feature>
<proteinExistence type="predicted"/>
<dbReference type="STRING" id="1314674.A0A0D7BUC1"/>
<evidence type="ECO:0000313" key="2">
    <source>
        <dbReference type="EMBL" id="KIY74022.1"/>
    </source>
</evidence>
<feature type="compositionally biased region" description="Polar residues" evidence="1">
    <location>
        <begin position="403"/>
        <end position="415"/>
    </location>
</feature>
<feature type="region of interest" description="Disordered" evidence="1">
    <location>
        <begin position="360"/>
        <end position="423"/>
    </location>
</feature>